<sequence length="424" mass="46112">MNDSTFAEYESNVRSYCRSFPAVFRKASGDLIYDEAGNPYLDFLSGASSLNYGHNNGLIRQEITAYLQEEGIVHSLDMYTAAKRSFIEDFVTHILKPRGLDYKLQFPGPAGTNAVEAAMKLARKVTGRTNIIAFTNAFHGMSLGALSATTDPVKRSAAGISLPGVTFMPYCGSLGSPDTTLEYMEKTLTNRGSGVEPPAGFLVELVQGEGGLNTATSEWLQGLASLARRLEVPLIVDDIQAGCGRTGTFFSFEEMGITPDIVCLAKSLSGYGLPMALVLLKRELDVWQPGEHNGTFRGNNLGFVGASAAIRNYWRDRRFQESLAVKSAYIRQTLQDLCTLFPEGEAVVKGRGLMLGLDVKHGLLAETISRQAFTNGLIIETCGRSDQVVKLLPPLTISDENLKAGLGILRRSMEQVLEDTLLSV</sequence>
<dbReference type="GO" id="GO:0030170">
    <property type="term" value="F:pyridoxal phosphate binding"/>
    <property type="evidence" value="ECO:0007669"/>
    <property type="project" value="InterPro"/>
</dbReference>
<dbReference type="AlphaFoldDB" id="A0A7X3K179"/>
<dbReference type="Proteomes" id="UP000490800">
    <property type="component" value="Unassembled WGS sequence"/>
</dbReference>
<keyword evidence="14" id="KW-1185">Reference proteome</keyword>
<dbReference type="PANTHER" id="PTHR43552">
    <property type="entry name" value="DIAMINOBUTYRATE--2-OXOGLUTARATE AMINOTRANSFERASE"/>
    <property type="match status" value="1"/>
</dbReference>
<proteinExistence type="inferred from homology"/>
<evidence type="ECO:0000256" key="10">
    <source>
        <dbReference type="ARBA" id="ARBA00049111"/>
    </source>
</evidence>
<comment type="caution">
    <text evidence="13">The sequence shown here is derived from an EMBL/GenBank/DDBJ whole genome shotgun (WGS) entry which is preliminary data.</text>
</comment>
<dbReference type="PROSITE" id="PS00600">
    <property type="entry name" value="AA_TRANSFER_CLASS_3"/>
    <property type="match status" value="1"/>
</dbReference>
<gene>
    <name evidence="13" type="primary">ectB</name>
    <name evidence="13" type="ORF">EDM21_20990</name>
</gene>
<dbReference type="NCBIfam" id="TIGR00709">
    <property type="entry name" value="dat"/>
    <property type="match status" value="1"/>
</dbReference>
<dbReference type="NCBIfam" id="NF006733">
    <property type="entry name" value="PRK09264.1"/>
    <property type="match status" value="1"/>
</dbReference>
<protein>
    <recommendedName>
        <fullName evidence="6 12">Diaminobutyrate--2-oxoglutarate transaminase</fullName>
        <ecNumber evidence="5 12">2.6.1.76</ecNumber>
    </recommendedName>
    <alternativeName>
        <fullName evidence="12">DABA aminotransferase</fullName>
    </alternativeName>
</protein>
<evidence type="ECO:0000256" key="1">
    <source>
        <dbReference type="ARBA" id="ARBA00001933"/>
    </source>
</evidence>
<keyword evidence="8 12" id="KW-0808">Transferase</keyword>
<dbReference type="SUPFAM" id="SSF53383">
    <property type="entry name" value="PLP-dependent transferases"/>
    <property type="match status" value="1"/>
</dbReference>
<dbReference type="InterPro" id="IPR015424">
    <property type="entry name" value="PyrdxlP-dep_Trfase"/>
</dbReference>
<keyword evidence="9 11" id="KW-0663">Pyridoxal phosphate</keyword>
<evidence type="ECO:0000256" key="5">
    <source>
        <dbReference type="ARBA" id="ARBA00013155"/>
    </source>
</evidence>
<evidence type="ECO:0000256" key="8">
    <source>
        <dbReference type="ARBA" id="ARBA00022679"/>
    </source>
</evidence>
<dbReference type="GO" id="GO:0045303">
    <property type="term" value="F:diaminobutyrate-2-oxoglutarate transaminase activity"/>
    <property type="evidence" value="ECO:0007669"/>
    <property type="project" value="UniProtKB-EC"/>
</dbReference>
<dbReference type="UniPathway" id="UPA00067">
    <property type="reaction ID" value="UER00121"/>
</dbReference>
<accession>A0A7X3K179</accession>
<evidence type="ECO:0000256" key="6">
    <source>
        <dbReference type="ARBA" id="ARBA00014798"/>
    </source>
</evidence>
<dbReference type="EMBL" id="RHLK01000016">
    <property type="protein sequence ID" value="MVP01958.1"/>
    <property type="molecule type" value="Genomic_DNA"/>
</dbReference>
<dbReference type="Gene3D" id="3.90.1150.10">
    <property type="entry name" value="Aspartate Aminotransferase, domain 1"/>
    <property type="match status" value="1"/>
</dbReference>
<dbReference type="CDD" id="cd00610">
    <property type="entry name" value="OAT_like"/>
    <property type="match status" value="1"/>
</dbReference>
<evidence type="ECO:0000256" key="7">
    <source>
        <dbReference type="ARBA" id="ARBA00022576"/>
    </source>
</evidence>
<dbReference type="InterPro" id="IPR005814">
    <property type="entry name" value="Aminotrans_3"/>
</dbReference>
<evidence type="ECO:0000256" key="3">
    <source>
        <dbReference type="ARBA" id="ARBA00004946"/>
    </source>
</evidence>
<comment type="similarity">
    <text evidence="4 11">Belongs to the class-III pyridoxal-phosphate-dependent aminotransferase family.</text>
</comment>
<comment type="function">
    <text evidence="2 12">Catalyzes reversively the conversion of L-aspartate beta-semialdehyde (ASA) to L-2,4-diaminobutyrate (DABA) by transamination with L-glutamate.</text>
</comment>
<dbReference type="InterPro" id="IPR049704">
    <property type="entry name" value="Aminotrans_3_PPA_site"/>
</dbReference>
<evidence type="ECO:0000256" key="12">
    <source>
        <dbReference type="RuleBase" id="RU365034"/>
    </source>
</evidence>
<comment type="cofactor">
    <cofactor evidence="1 12">
        <name>pyridoxal 5'-phosphate</name>
        <dbReference type="ChEBI" id="CHEBI:597326"/>
    </cofactor>
</comment>
<dbReference type="InterPro" id="IPR012773">
    <property type="entry name" value="Ectoine_EctB"/>
</dbReference>
<evidence type="ECO:0000313" key="13">
    <source>
        <dbReference type="EMBL" id="MVP01958.1"/>
    </source>
</evidence>
<organism evidence="13 14">
    <name type="scientific">Paenibacillus lutrae</name>
    <dbReference type="NCBI Taxonomy" id="2078573"/>
    <lineage>
        <taxon>Bacteria</taxon>
        <taxon>Bacillati</taxon>
        <taxon>Bacillota</taxon>
        <taxon>Bacilli</taxon>
        <taxon>Bacillales</taxon>
        <taxon>Paenibacillaceae</taxon>
        <taxon>Paenibacillus</taxon>
    </lineage>
</organism>
<dbReference type="RefSeq" id="WP_157338365.1">
    <property type="nucleotide sequence ID" value="NZ_RHLK01000016.1"/>
</dbReference>
<comment type="catalytic activity">
    <reaction evidence="10 12">
        <text>L-2,4-diaminobutanoate + 2-oxoglutarate = L-aspartate 4-semialdehyde + L-glutamate</text>
        <dbReference type="Rhea" id="RHEA:11160"/>
        <dbReference type="ChEBI" id="CHEBI:16810"/>
        <dbReference type="ChEBI" id="CHEBI:29985"/>
        <dbReference type="ChEBI" id="CHEBI:58761"/>
        <dbReference type="ChEBI" id="CHEBI:537519"/>
        <dbReference type="EC" id="2.6.1.76"/>
    </reaction>
</comment>
<name>A0A7X3K179_9BACL</name>
<dbReference type="GO" id="GO:0019491">
    <property type="term" value="P:ectoine biosynthetic process"/>
    <property type="evidence" value="ECO:0007669"/>
    <property type="project" value="UniProtKB-UniPathway"/>
</dbReference>
<reference evidence="13 14" key="1">
    <citation type="journal article" date="2019" name="Microorganisms">
        <title>Paenibacillus lutrae sp. nov., A Chitinolytic Species Isolated from A River Otter in Castril Natural Park, Granada, Spain.</title>
        <authorList>
            <person name="Rodriguez M."/>
            <person name="Reina J.C."/>
            <person name="Bejar V."/>
            <person name="Llamas I."/>
        </authorList>
    </citation>
    <scope>NUCLEOTIDE SEQUENCE [LARGE SCALE GENOMIC DNA]</scope>
    <source>
        <strain evidence="13 14">N10</strain>
    </source>
</reference>
<evidence type="ECO:0000256" key="11">
    <source>
        <dbReference type="RuleBase" id="RU003560"/>
    </source>
</evidence>
<evidence type="ECO:0000256" key="9">
    <source>
        <dbReference type="ARBA" id="ARBA00022898"/>
    </source>
</evidence>
<dbReference type="NCBIfam" id="TIGR02407">
    <property type="entry name" value="ectoine_ectB"/>
    <property type="match status" value="1"/>
</dbReference>
<evidence type="ECO:0000256" key="2">
    <source>
        <dbReference type="ARBA" id="ARBA00002189"/>
    </source>
</evidence>
<evidence type="ECO:0000256" key="4">
    <source>
        <dbReference type="ARBA" id="ARBA00008954"/>
    </source>
</evidence>
<evidence type="ECO:0000313" key="14">
    <source>
        <dbReference type="Proteomes" id="UP000490800"/>
    </source>
</evidence>
<dbReference type="Gene3D" id="3.40.640.10">
    <property type="entry name" value="Type I PLP-dependent aspartate aminotransferase-like (Major domain)"/>
    <property type="match status" value="1"/>
</dbReference>
<comment type="pathway">
    <text evidence="3 12">Amine and polyamine biosynthesis; ectoine biosynthesis; L-ectoine from L-aspartate 4-semialdehyde: step 1/3.</text>
</comment>
<dbReference type="InterPro" id="IPR015422">
    <property type="entry name" value="PyrdxlP-dep_Trfase_small"/>
</dbReference>
<dbReference type="PANTHER" id="PTHR43552:SF2">
    <property type="entry name" value="DIAMINOBUTYRATE--2-OXOGLUTARATE TRANSAMINASE"/>
    <property type="match status" value="1"/>
</dbReference>
<dbReference type="InterPro" id="IPR015421">
    <property type="entry name" value="PyrdxlP-dep_Trfase_major"/>
</dbReference>
<dbReference type="InterPro" id="IPR004637">
    <property type="entry name" value="Dat"/>
</dbReference>
<keyword evidence="7 12" id="KW-0032">Aminotransferase</keyword>
<dbReference type="EC" id="2.6.1.76" evidence="5 12"/>
<dbReference type="OrthoDB" id="9807885at2"/>
<dbReference type="GO" id="GO:0047307">
    <property type="term" value="F:diaminobutyrate-pyruvate transaminase activity"/>
    <property type="evidence" value="ECO:0007669"/>
    <property type="project" value="InterPro"/>
</dbReference>
<dbReference type="PIRSF" id="PIRSF000521">
    <property type="entry name" value="Transaminase_4ab_Lys_Orn"/>
    <property type="match status" value="1"/>
</dbReference>
<dbReference type="Pfam" id="PF00202">
    <property type="entry name" value="Aminotran_3"/>
    <property type="match status" value="1"/>
</dbReference>